<name>A0AB73T4J4_9FIRM</name>
<accession>A0AB73T4J4</accession>
<gene>
    <name evidence="1" type="ORF">C7383_106284</name>
</gene>
<keyword evidence="2" id="KW-1185">Reference proteome</keyword>
<evidence type="ECO:0000313" key="2">
    <source>
        <dbReference type="Proteomes" id="UP000245412"/>
    </source>
</evidence>
<organism evidence="1 2">
    <name type="scientific">Murimonas intestini</name>
    <dbReference type="NCBI Taxonomy" id="1337051"/>
    <lineage>
        <taxon>Bacteria</taxon>
        <taxon>Bacillati</taxon>
        <taxon>Bacillota</taxon>
        <taxon>Clostridia</taxon>
        <taxon>Lachnospirales</taxon>
        <taxon>Lachnospiraceae</taxon>
        <taxon>Murimonas</taxon>
    </lineage>
</organism>
<comment type="caution">
    <text evidence="1">The sequence shown here is derived from an EMBL/GenBank/DDBJ whole genome shotgun (WGS) entry which is preliminary data.</text>
</comment>
<sequence>MTEKQAVLEAKGTIQNSIREVDYDGKNTGY</sequence>
<evidence type="ECO:0000313" key="1">
    <source>
        <dbReference type="EMBL" id="PWJ75714.1"/>
    </source>
</evidence>
<dbReference type="AlphaFoldDB" id="A0AB73T4J4"/>
<dbReference type="Proteomes" id="UP000245412">
    <property type="component" value="Unassembled WGS sequence"/>
</dbReference>
<protein>
    <submittedName>
        <fullName evidence="1">Uncharacterized protein</fullName>
    </submittedName>
</protein>
<reference evidence="1 2" key="1">
    <citation type="submission" date="2018-05" db="EMBL/GenBank/DDBJ databases">
        <authorList>
            <person name="Goeker M."/>
            <person name="Huntemann M."/>
            <person name="Clum A."/>
            <person name="Pillay M."/>
            <person name="Palaniappan K."/>
            <person name="Varghese N."/>
            <person name="Mikhailova N."/>
            <person name="Stamatis D."/>
            <person name="Reddy T."/>
            <person name="Daum C."/>
            <person name="Shapiro N."/>
            <person name="Ivanova N."/>
            <person name="Kyrpides N."/>
            <person name="Woyke T."/>
        </authorList>
    </citation>
    <scope>NUCLEOTIDE SEQUENCE [LARGE SCALE GENOMIC DNA]</scope>
    <source>
        <strain evidence="1 2">DSM 26524</strain>
    </source>
</reference>
<proteinExistence type="predicted"/>
<dbReference type="EMBL" id="QGGY01000006">
    <property type="protein sequence ID" value="PWJ75714.1"/>
    <property type="molecule type" value="Genomic_DNA"/>
</dbReference>